<proteinExistence type="predicted"/>
<dbReference type="EMBL" id="KV922061">
    <property type="protein sequence ID" value="ORE02264.1"/>
    <property type="molecule type" value="Genomic_DNA"/>
</dbReference>
<feature type="non-terminal residue" evidence="1">
    <location>
        <position position="1"/>
    </location>
</feature>
<dbReference type="AlphaFoldDB" id="A0A1X0QR92"/>
<protein>
    <submittedName>
        <fullName evidence="1">Uncharacterized protein</fullName>
    </submittedName>
</protein>
<sequence length="73" mass="8155">YTSVCVASKHNTSQTCVFCFKKLLHPNRKTIDKNDRVNLKNVNGDFVCVNLVCTSLKADQNTHTRDTQSAVAI</sequence>
<reference evidence="1" key="1">
    <citation type="journal article" date="2016" name="Proc. Natl. Acad. Sci. U.S.A.">
        <title>Lipid metabolic changes in an early divergent fungus govern the establishment of a mutualistic symbiosis with endobacteria.</title>
        <authorList>
            <person name="Lastovetsky O.A."/>
            <person name="Gaspar M.L."/>
            <person name="Mondo S.J."/>
            <person name="LaButti K.M."/>
            <person name="Sandor L."/>
            <person name="Grigoriev I.V."/>
            <person name="Henry S.A."/>
            <person name="Pawlowska T.E."/>
        </authorList>
    </citation>
    <scope>NUCLEOTIDE SEQUENCE [LARGE SCALE GENOMIC DNA]</scope>
    <source>
        <strain evidence="1">ATCC 52814</strain>
    </source>
</reference>
<name>A0A1X0QR92_RHIZD</name>
<organism evidence="1">
    <name type="scientific">Rhizopus microsporus var. microsporus</name>
    <dbReference type="NCBI Taxonomy" id="86635"/>
    <lineage>
        <taxon>Eukaryota</taxon>
        <taxon>Fungi</taxon>
        <taxon>Fungi incertae sedis</taxon>
        <taxon>Mucoromycota</taxon>
        <taxon>Mucoromycotina</taxon>
        <taxon>Mucoromycetes</taxon>
        <taxon>Mucorales</taxon>
        <taxon>Mucorineae</taxon>
        <taxon>Rhizopodaceae</taxon>
        <taxon>Rhizopus</taxon>
    </lineage>
</organism>
<accession>A0A1X0QR92</accession>
<evidence type="ECO:0000313" key="1">
    <source>
        <dbReference type="EMBL" id="ORE02264.1"/>
    </source>
</evidence>
<dbReference type="OrthoDB" id="2289379at2759"/>
<dbReference type="Proteomes" id="UP000242414">
    <property type="component" value="Unassembled WGS sequence"/>
</dbReference>
<gene>
    <name evidence="1" type="ORF">BCV72DRAFT_177069</name>
</gene>
<feature type="non-terminal residue" evidence="1">
    <location>
        <position position="73"/>
    </location>
</feature>
<dbReference type="VEuPathDB" id="FungiDB:BCV72DRAFT_177069"/>